<evidence type="ECO:0000259" key="7">
    <source>
        <dbReference type="Pfam" id="PF05199"/>
    </source>
</evidence>
<evidence type="ECO:0000256" key="3">
    <source>
        <dbReference type="ARBA" id="ARBA00022630"/>
    </source>
</evidence>
<dbReference type="InterPro" id="IPR002938">
    <property type="entry name" value="FAD-bd"/>
</dbReference>
<accession>A0A951PP09</accession>
<dbReference type="InterPro" id="IPR051473">
    <property type="entry name" value="P2Ox-like"/>
</dbReference>
<dbReference type="AlphaFoldDB" id="A0A951PP09"/>
<protein>
    <submittedName>
        <fullName evidence="8">GMC family oxidoreductase</fullName>
    </submittedName>
</protein>
<dbReference type="InterPro" id="IPR036188">
    <property type="entry name" value="FAD/NAD-bd_sf"/>
</dbReference>
<evidence type="ECO:0000256" key="2">
    <source>
        <dbReference type="ARBA" id="ARBA00010790"/>
    </source>
</evidence>
<keyword evidence="5" id="KW-0560">Oxidoreductase</keyword>
<feature type="domain" description="FAD-binding" evidence="6">
    <location>
        <begin position="15"/>
        <end position="46"/>
    </location>
</feature>
<comment type="caution">
    <text evidence="8">The sequence shown here is derived from an EMBL/GenBank/DDBJ whole genome shotgun (WGS) entry which is preliminary data.</text>
</comment>
<dbReference type="GO" id="GO:0071949">
    <property type="term" value="F:FAD binding"/>
    <property type="evidence" value="ECO:0007669"/>
    <property type="project" value="InterPro"/>
</dbReference>
<dbReference type="EMBL" id="JAHHIF010000043">
    <property type="protein sequence ID" value="MBW4547525.1"/>
    <property type="molecule type" value="Genomic_DNA"/>
</dbReference>
<name>A0A951PP09_9CYAN</name>
<gene>
    <name evidence="8" type="ORF">KME25_24250</name>
</gene>
<comment type="similarity">
    <text evidence="2">Belongs to the GMC oxidoreductase family.</text>
</comment>
<proteinExistence type="inferred from homology"/>
<dbReference type="Pfam" id="PF01494">
    <property type="entry name" value="FAD_binding_3"/>
    <property type="match status" value="1"/>
</dbReference>
<dbReference type="Gene3D" id="3.50.50.60">
    <property type="entry name" value="FAD/NAD(P)-binding domain"/>
    <property type="match status" value="2"/>
</dbReference>
<sequence>MLIDARTLSAEETIETEVCIVGTGPAGLSLARELAGQDFRVCLLESGGLDLPDPDTESLAEVETEGDFVQVFPDRRNRRFGGNSSYWGINISKGQLGLRHVPLDDVDFEKRDGFPYSGWPFERDHLVSYYERAQKVCKLGPFTYEAEDWEDANSPQLPFIGNRVTTRMFQFGPGAAFYKEYRDEINRSGNVTTYLHANAVELETEETAQTVTRVRVACLQGNQFWVKAKIVILAAGGVESAHLLLLSNKTQKAGLGNQNDLVGRFFMDHPLVYGGLFVPSNPKMFDSMALYDLRQLSKGTVMGGLSFTNEAMRREQLLNVSMLLLPRPIKYQSSEAVSSLKALFSSRGYKEGAKGTLEHLNKVVTGLDEIAGSFYDKLTKKDLPFWPNLSQGGWSNLPNKERIYNVFEVLHQTEQTPHPDNRVMLGDGLDKLGRRKAKMQTCWREDDIQGVKRAQAVFAEEIARAGLGRYEIEQDGDLPVISTAGTSHHLGTTRMDVDPKQGVVDENCKVHGVSNLFIASSAVFPTGGYGNPTLTIVALAIRIADRVKATMNTQTQTAKQQVESAS</sequence>
<evidence type="ECO:0000256" key="5">
    <source>
        <dbReference type="ARBA" id="ARBA00023002"/>
    </source>
</evidence>
<dbReference type="PANTHER" id="PTHR42784">
    <property type="entry name" value="PYRANOSE 2-OXIDASE"/>
    <property type="match status" value="1"/>
</dbReference>
<reference evidence="8" key="1">
    <citation type="submission" date="2021-05" db="EMBL/GenBank/DDBJ databases">
        <authorList>
            <person name="Pietrasiak N."/>
            <person name="Ward R."/>
            <person name="Stajich J.E."/>
            <person name="Kurbessoian T."/>
        </authorList>
    </citation>
    <scope>NUCLEOTIDE SEQUENCE</scope>
    <source>
        <strain evidence="8">CPER-KK1</strain>
    </source>
</reference>
<dbReference type="SUPFAM" id="SSF51905">
    <property type="entry name" value="FAD/NAD(P)-binding domain"/>
    <property type="match status" value="1"/>
</dbReference>
<keyword evidence="4" id="KW-0274">FAD</keyword>
<reference evidence="8" key="2">
    <citation type="journal article" date="2022" name="Microbiol. Resour. Announc.">
        <title>Metagenome Sequencing to Explore Phylogenomics of Terrestrial Cyanobacteria.</title>
        <authorList>
            <person name="Ward R.D."/>
            <person name="Stajich J.E."/>
            <person name="Johansen J.R."/>
            <person name="Huntemann M."/>
            <person name="Clum A."/>
            <person name="Foster B."/>
            <person name="Foster B."/>
            <person name="Roux S."/>
            <person name="Palaniappan K."/>
            <person name="Varghese N."/>
            <person name="Mukherjee S."/>
            <person name="Reddy T.B.K."/>
            <person name="Daum C."/>
            <person name="Copeland A."/>
            <person name="Chen I.A."/>
            <person name="Ivanova N.N."/>
            <person name="Kyrpides N.C."/>
            <person name="Shapiro N."/>
            <person name="Eloe-Fadrosh E.A."/>
            <person name="Pietrasiak N."/>
        </authorList>
    </citation>
    <scope>NUCLEOTIDE SEQUENCE</scope>
    <source>
        <strain evidence="8">CPER-KK1</strain>
    </source>
</reference>
<organism evidence="8 9">
    <name type="scientific">Symplocastrum torsivum CPER-KK1</name>
    <dbReference type="NCBI Taxonomy" id="450513"/>
    <lineage>
        <taxon>Bacteria</taxon>
        <taxon>Bacillati</taxon>
        <taxon>Cyanobacteriota</taxon>
        <taxon>Cyanophyceae</taxon>
        <taxon>Oscillatoriophycideae</taxon>
        <taxon>Oscillatoriales</taxon>
        <taxon>Microcoleaceae</taxon>
        <taxon>Symplocastrum</taxon>
    </lineage>
</organism>
<dbReference type="InterPro" id="IPR007867">
    <property type="entry name" value="GMC_OxRtase_C"/>
</dbReference>
<dbReference type="Proteomes" id="UP000753908">
    <property type="component" value="Unassembled WGS sequence"/>
</dbReference>
<evidence type="ECO:0000313" key="9">
    <source>
        <dbReference type="Proteomes" id="UP000753908"/>
    </source>
</evidence>
<dbReference type="PANTHER" id="PTHR42784:SF1">
    <property type="entry name" value="PYRANOSE 2-OXIDASE"/>
    <property type="match status" value="1"/>
</dbReference>
<evidence type="ECO:0000259" key="6">
    <source>
        <dbReference type="Pfam" id="PF01494"/>
    </source>
</evidence>
<dbReference type="GO" id="GO:0016614">
    <property type="term" value="F:oxidoreductase activity, acting on CH-OH group of donors"/>
    <property type="evidence" value="ECO:0007669"/>
    <property type="project" value="InterPro"/>
</dbReference>
<evidence type="ECO:0000313" key="8">
    <source>
        <dbReference type="EMBL" id="MBW4547525.1"/>
    </source>
</evidence>
<comment type="cofactor">
    <cofactor evidence="1">
        <name>FAD</name>
        <dbReference type="ChEBI" id="CHEBI:57692"/>
    </cofactor>
</comment>
<keyword evidence="3" id="KW-0285">Flavoprotein</keyword>
<evidence type="ECO:0000256" key="1">
    <source>
        <dbReference type="ARBA" id="ARBA00001974"/>
    </source>
</evidence>
<evidence type="ECO:0000256" key="4">
    <source>
        <dbReference type="ARBA" id="ARBA00022827"/>
    </source>
</evidence>
<dbReference type="Pfam" id="PF05199">
    <property type="entry name" value="GMC_oxred_C"/>
    <property type="match status" value="1"/>
</dbReference>
<feature type="domain" description="Glucose-methanol-choline oxidoreductase C-terminal" evidence="7">
    <location>
        <begin position="417"/>
        <end position="540"/>
    </location>
</feature>